<reference evidence="2 3" key="1">
    <citation type="journal article" date="2018" name="Evol. Lett.">
        <title>Horizontal gene cluster transfer increased hallucinogenic mushroom diversity.</title>
        <authorList>
            <person name="Reynolds H.T."/>
            <person name="Vijayakumar V."/>
            <person name="Gluck-Thaler E."/>
            <person name="Korotkin H.B."/>
            <person name="Matheny P.B."/>
            <person name="Slot J.C."/>
        </authorList>
    </citation>
    <scope>NUCLEOTIDE SEQUENCE [LARGE SCALE GENOMIC DNA]</scope>
    <source>
        <strain evidence="2 3">2631</strain>
    </source>
</reference>
<dbReference type="EMBL" id="NHYD01002055">
    <property type="protein sequence ID" value="PPQ88668.1"/>
    <property type="molecule type" value="Genomic_DNA"/>
</dbReference>
<sequence>MAQSQKISQSWYYNTPYPPILIPSIQYSQTTSPSSSQFTSESNSPIPSPTQYSPLQCQEASLSDNFIAPDHSGGCQCATFQNQPFTPHPHPTPYNFPVLNDSAPRLSKPRAEKSSAPCSKKFQIAHPYARIFAKKDEVKRRKIWNHALEKSIFNPYELSTLAAPQRRTIYISSLEAHVDRLHENLLALGFWPVRFEDLEPFKGLNSKTAKVNSYCSPAVTTCPLIFQLVRKSMVSGLQHDASIWKLKLLELERANEDLQKVYSKLSCEI</sequence>
<dbReference type="Proteomes" id="UP000283269">
    <property type="component" value="Unassembled WGS sequence"/>
</dbReference>
<name>A0A409XCY8_PSICY</name>
<dbReference type="InParanoid" id="A0A409XCY8"/>
<feature type="region of interest" description="Disordered" evidence="1">
    <location>
        <begin position="90"/>
        <end position="113"/>
    </location>
</feature>
<dbReference type="OrthoDB" id="3245901at2759"/>
<keyword evidence="3" id="KW-1185">Reference proteome</keyword>
<evidence type="ECO:0000313" key="3">
    <source>
        <dbReference type="Proteomes" id="UP000283269"/>
    </source>
</evidence>
<organism evidence="2 3">
    <name type="scientific">Psilocybe cyanescens</name>
    <dbReference type="NCBI Taxonomy" id="93625"/>
    <lineage>
        <taxon>Eukaryota</taxon>
        <taxon>Fungi</taxon>
        <taxon>Dikarya</taxon>
        <taxon>Basidiomycota</taxon>
        <taxon>Agaricomycotina</taxon>
        <taxon>Agaricomycetes</taxon>
        <taxon>Agaricomycetidae</taxon>
        <taxon>Agaricales</taxon>
        <taxon>Agaricineae</taxon>
        <taxon>Strophariaceae</taxon>
        <taxon>Psilocybe</taxon>
    </lineage>
</organism>
<feature type="compositionally biased region" description="Low complexity" evidence="1">
    <location>
        <begin position="24"/>
        <end position="45"/>
    </location>
</feature>
<comment type="caution">
    <text evidence="2">The sequence shown here is derived from an EMBL/GenBank/DDBJ whole genome shotgun (WGS) entry which is preliminary data.</text>
</comment>
<protein>
    <submittedName>
        <fullName evidence="2">Uncharacterized protein</fullName>
    </submittedName>
</protein>
<feature type="region of interest" description="Disordered" evidence="1">
    <location>
        <begin position="24"/>
        <end position="54"/>
    </location>
</feature>
<gene>
    <name evidence="2" type="ORF">CVT25_010244</name>
</gene>
<evidence type="ECO:0000313" key="2">
    <source>
        <dbReference type="EMBL" id="PPQ88668.1"/>
    </source>
</evidence>
<dbReference type="AlphaFoldDB" id="A0A409XCY8"/>
<evidence type="ECO:0000256" key="1">
    <source>
        <dbReference type="SAM" id="MobiDB-lite"/>
    </source>
</evidence>
<proteinExistence type="predicted"/>
<accession>A0A409XCY8</accession>